<accession>A0AAN9N264</accession>
<dbReference type="AlphaFoldDB" id="A0AAN9N264"/>
<comment type="caution">
    <text evidence="1">The sequence shown here is derived from an EMBL/GenBank/DDBJ whole genome shotgun (WGS) entry which is preliminary data.</text>
</comment>
<dbReference type="InterPro" id="IPR008978">
    <property type="entry name" value="HSP20-like_chaperone"/>
</dbReference>
<name>A0AAN9N264_CANGL</name>
<proteinExistence type="predicted"/>
<sequence>MISLLKLMIQWLKIQHQQRSRGEVEDALLFRMDMYGPGKEKVKISGKWNTFTIKGEYAKESDKKEGMCHCSSRIDLLDKFHKTD</sequence>
<evidence type="ECO:0000313" key="1">
    <source>
        <dbReference type="EMBL" id="KAK7362638.1"/>
    </source>
</evidence>
<protein>
    <submittedName>
        <fullName evidence="1">Uncharacterized protein</fullName>
    </submittedName>
</protein>
<organism evidence="1 2">
    <name type="scientific">Canavalia gladiata</name>
    <name type="common">Sword bean</name>
    <name type="synonym">Dolichos gladiatus</name>
    <dbReference type="NCBI Taxonomy" id="3824"/>
    <lineage>
        <taxon>Eukaryota</taxon>
        <taxon>Viridiplantae</taxon>
        <taxon>Streptophyta</taxon>
        <taxon>Embryophyta</taxon>
        <taxon>Tracheophyta</taxon>
        <taxon>Spermatophyta</taxon>
        <taxon>Magnoliopsida</taxon>
        <taxon>eudicotyledons</taxon>
        <taxon>Gunneridae</taxon>
        <taxon>Pentapetalae</taxon>
        <taxon>rosids</taxon>
        <taxon>fabids</taxon>
        <taxon>Fabales</taxon>
        <taxon>Fabaceae</taxon>
        <taxon>Papilionoideae</taxon>
        <taxon>50 kb inversion clade</taxon>
        <taxon>NPAAA clade</taxon>
        <taxon>indigoferoid/millettioid clade</taxon>
        <taxon>Phaseoleae</taxon>
        <taxon>Canavalia</taxon>
    </lineage>
</organism>
<dbReference type="Proteomes" id="UP001367508">
    <property type="component" value="Unassembled WGS sequence"/>
</dbReference>
<reference evidence="1 2" key="1">
    <citation type="submission" date="2024-01" db="EMBL/GenBank/DDBJ databases">
        <title>The genomes of 5 underutilized Papilionoideae crops provide insights into root nodulation and disease resistanc.</title>
        <authorList>
            <person name="Jiang F."/>
        </authorList>
    </citation>
    <scope>NUCLEOTIDE SEQUENCE [LARGE SCALE GENOMIC DNA]</scope>
    <source>
        <strain evidence="1">LVBAO_FW01</strain>
        <tissue evidence="1">Leaves</tissue>
    </source>
</reference>
<evidence type="ECO:0000313" key="2">
    <source>
        <dbReference type="Proteomes" id="UP001367508"/>
    </source>
</evidence>
<keyword evidence="2" id="KW-1185">Reference proteome</keyword>
<gene>
    <name evidence="1" type="ORF">VNO77_04756</name>
</gene>
<dbReference type="SUPFAM" id="SSF49764">
    <property type="entry name" value="HSP20-like chaperones"/>
    <property type="match status" value="1"/>
</dbReference>
<dbReference type="EMBL" id="JAYMYQ010000001">
    <property type="protein sequence ID" value="KAK7362638.1"/>
    <property type="molecule type" value="Genomic_DNA"/>
</dbReference>